<dbReference type="InterPro" id="IPR001351">
    <property type="entry name" value="Ribosomal_uS3_C"/>
</dbReference>
<comment type="caution">
    <text evidence="5">The sequence shown here is derived from an EMBL/GenBank/DDBJ whole genome shotgun (WGS) entry which is preliminary data.</text>
</comment>
<dbReference type="GO" id="GO:0022627">
    <property type="term" value="C:cytosolic small ribosomal subunit"/>
    <property type="evidence" value="ECO:0007669"/>
    <property type="project" value="TreeGrafter"/>
</dbReference>
<sequence length="90" mass="10119">RRVLKMTLDKVMEARGVQGAKIAVSGRLNGADMSRREWLAQGNIPLHTIRADVDFARATARTTYGAVGVKIWVYKGEVFRDENKSKKKTK</sequence>
<dbReference type="GO" id="GO:0003735">
    <property type="term" value="F:structural constituent of ribosome"/>
    <property type="evidence" value="ECO:0007669"/>
    <property type="project" value="InterPro"/>
</dbReference>
<dbReference type="EMBL" id="BART01021770">
    <property type="protein sequence ID" value="GAH03860.1"/>
    <property type="molecule type" value="Genomic_DNA"/>
</dbReference>
<dbReference type="InterPro" id="IPR036419">
    <property type="entry name" value="Ribosomal_S3_C_sf"/>
</dbReference>
<evidence type="ECO:0000313" key="5">
    <source>
        <dbReference type="EMBL" id="GAH03860.1"/>
    </source>
</evidence>
<dbReference type="PANTHER" id="PTHR11760">
    <property type="entry name" value="30S/40S RIBOSOMAL PROTEIN S3"/>
    <property type="match status" value="1"/>
</dbReference>
<evidence type="ECO:0000259" key="4">
    <source>
        <dbReference type="Pfam" id="PF00189"/>
    </source>
</evidence>
<evidence type="ECO:0000256" key="3">
    <source>
        <dbReference type="ARBA" id="ARBA00023274"/>
    </source>
</evidence>
<keyword evidence="2" id="KW-0689">Ribosomal protein</keyword>
<dbReference type="PANTHER" id="PTHR11760:SF19">
    <property type="entry name" value="SMALL RIBOSOMAL SUBUNIT PROTEIN US3C"/>
    <property type="match status" value="1"/>
</dbReference>
<dbReference type="InterPro" id="IPR018280">
    <property type="entry name" value="Ribosomal_uS3_CS"/>
</dbReference>
<reference evidence="5" key="1">
    <citation type="journal article" date="2014" name="Front. Microbiol.">
        <title>High frequency of phylogenetically diverse reductive dehalogenase-homologous genes in deep subseafloor sedimentary metagenomes.</title>
        <authorList>
            <person name="Kawai M."/>
            <person name="Futagami T."/>
            <person name="Toyoda A."/>
            <person name="Takaki Y."/>
            <person name="Nishi S."/>
            <person name="Hori S."/>
            <person name="Arai W."/>
            <person name="Tsubouchi T."/>
            <person name="Morono Y."/>
            <person name="Uchiyama I."/>
            <person name="Ito T."/>
            <person name="Fujiyama A."/>
            <person name="Inagaki F."/>
            <person name="Takami H."/>
        </authorList>
    </citation>
    <scope>NUCLEOTIDE SEQUENCE</scope>
    <source>
        <strain evidence="5">Expedition CK06-06</strain>
    </source>
</reference>
<dbReference type="PROSITE" id="PS00548">
    <property type="entry name" value="RIBOSOMAL_S3"/>
    <property type="match status" value="1"/>
</dbReference>
<evidence type="ECO:0000256" key="2">
    <source>
        <dbReference type="ARBA" id="ARBA00022980"/>
    </source>
</evidence>
<organism evidence="5">
    <name type="scientific">marine sediment metagenome</name>
    <dbReference type="NCBI Taxonomy" id="412755"/>
    <lineage>
        <taxon>unclassified sequences</taxon>
        <taxon>metagenomes</taxon>
        <taxon>ecological metagenomes</taxon>
    </lineage>
</organism>
<dbReference type="Gene3D" id="3.30.1140.32">
    <property type="entry name" value="Ribosomal protein S3, C-terminal domain"/>
    <property type="match status" value="1"/>
</dbReference>
<protein>
    <recommendedName>
        <fullName evidence="4">Small ribosomal subunit protein uS3 C-terminal domain-containing protein</fullName>
    </recommendedName>
</protein>
<accession>X1D6E1</accession>
<proteinExistence type="inferred from homology"/>
<dbReference type="SUPFAM" id="SSF54821">
    <property type="entry name" value="Ribosomal protein S3 C-terminal domain"/>
    <property type="match status" value="1"/>
</dbReference>
<evidence type="ECO:0000256" key="1">
    <source>
        <dbReference type="ARBA" id="ARBA00010761"/>
    </source>
</evidence>
<feature type="domain" description="Small ribosomal subunit protein uS3 C-terminal" evidence="4">
    <location>
        <begin position="1"/>
        <end position="73"/>
    </location>
</feature>
<dbReference type="AlphaFoldDB" id="X1D6E1"/>
<keyword evidence="3" id="KW-0687">Ribonucleoprotein</keyword>
<gene>
    <name evidence="5" type="ORF">S01H4_40051</name>
</gene>
<dbReference type="InterPro" id="IPR057258">
    <property type="entry name" value="Ribosomal_uS3"/>
</dbReference>
<dbReference type="GO" id="GO:0006412">
    <property type="term" value="P:translation"/>
    <property type="evidence" value="ECO:0007669"/>
    <property type="project" value="InterPro"/>
</dbReference>
<name>X1D6E1_9ZZZZ</name>
<comment type="similarity">
    <text evidence="1">Belongs to the universal ribosomal protein uS3 family.</text>
</comment>
<feature type="non-terminal residue" evidence="5">
    <location>
        <position position="1"/>
    </location>
</feature>
<dbReference type="Pfam" id="PF00189">
    <property type="entry name" value="Ribosomal_S3_C"/>
    <property type="match status" value="1"/>
</dbReference>